<accession>A0ABW5KGZ2</accession>
<dbReference type="PIRSF" id="PIRSF005572">
    <property type="entry name" value="NifS"/>
    <property type="match status" value="1"/>
</dbReference>
<evidence type="ECO:0000256" key="9">
    <source>
        <dbReference type="ARBA" id="ARBA00050776"/>
    </source>
</evidence>
<reference evidence="13" key="1">
    <citation type="journal article" date="2019" name="Int. J. Syst. Evol. Microbiol.">
        <title>The Global Catalogue of Microorganisms (GCM) 10K type strain sequencing project: providing services to taxonomists for standard genome sequencing and annotation.</title>
        <authorList>
            <consortium name="The Broad Institute Genomics Platform"/>
            <consortium name="The Broad Institute Genome Sequencing Center for Infectious Disease"/>
            <person name="Wu L."/>
            <person name="Ma J."/>
        </authorList>
    </citation>
    <scope>NUCLEOTIDE SEQUENCE [LARGE SCALE GENOMIC DNA]</scope>
    <source>
        <strain evidence="13">KCTC 42662</strain>
    </source>
</reference>
<keyword evidence="13" id="KW-1185">Reference proteome</keyword>
<evidence type="ECO:0000256" key="7">
    <source>
        <dbReference type="ARBA" id="ARBA00023004"/>
    </source>
</evidence>
<dbReference type="PANTHER" id="PTHR11601">
    <property type="entry name" value="CYSTEINE DESULFURYLASE FAMILY MEMBER"/>
    <property type="match status" value="1"/>
</dbReference>
<evidence type="ECO:0000256" key="3">
    <source>
        <dbReference type="ARBA" id="ARBA00012239"/>
    </source>
</evidence>
<dbReference type="InterPro" id="IPR020578">
    <property type="entry name" value="Aminotrans_V_PyrdxlP_BS"/>
</dbReference>
<feature type="domain" description="Aminotransferase class V" evidence="11">
    <location>
        <begin position="4"/>
        <end position="362"/>
    </location>
</feature>
<evidence type="ECO:0000313" key="12">
    <source>
        <dbReference type="EMBL" id="MFD2547494.1"/>
    </source>
</evidence>
<evidence type="ECO:0000256" key="1">
    <source>
        <dbReference type="ARBA" id="ARBA00001933"/>
    </source>
</evidence>
<evidence type="ECO:0000313" key="13">
    <source>
        <dbReference type="Proteomes" id="UP001597545"/>
    </source>
</evidence>
<dbReference type="PROSITE" id="PS00595">
    <property type="entry name" value="AA_TRANSFER_CLASS_5"/>
    <property type="match status" value="1"/>
</dbReference>
<comment type="similarity">
    <text evidence="2">Belongs to the class-V pyridoxal-phosphate-dependent aminotransferase family. NifS/IscS subfamily.</text>
</comment>
<keyword evidence="7" id="KW-0408">Iron</keyword>
<keyword evidence="8" id="KW-0411">Iron-sulfur</keyword>
<dbReference type="SUPFAM" id="SSF53383">
    <property type="entry name" value="PLP-dependent transferases"/>
    <property type="match status" value="1"/>
</dbReference>
<protein>
    <recommendedName>
        <fullName evidence="3">cysteine desulfurase</fullName>
        <ecNumber evidence="3">2.8.1.7</ecNumber>
    </recommendedName>
</protein>
<keyword evidence="4" id="KW-0808">Transferase</keyword>
<evidence type="ECO:0000256" key="8">
    <source>
        <dbReference type="ARBA" id="ARBA00023014"/>
    </source>
</evidence>
<evidence type="ECO:0000256" key="2">
    <source>
        <dbReference type="ARBA" id="ARBA00006490"/>
    </source>
</evidence>
<organism evidence="12 13">
    <name type="scientific">Sphingobacterium suaedae</name>
    <dbReference type="NCBI Taxonomy" id="1686402"/>
    <lineage>
        <taxon>Bacteria</taxon>
        <taxon>Pseudomonadati</taxon>
        <taxon>Bacteroidota</taxon>
        <taxon>Sphingobacteriia</taxon>
        <taxon>Sphingobacteriales</taxon>
        <taxon>Sphingobacteriaceae</taxon>
        <taxon>Sphingobacterium</taxon>
    </lineage>
</organism>
<keyword evidence="6" id="KW-0663">Pyridoxal phosphate</keyword>
<dbReference type="InterPro" id="IPR000192">
    <property type="entry name" value="Aminotrans_V_dom"/>
</dbReference>
<dbReference type="PANTHER" id="PTHR11601:SF34">
    <property type="entry name" value="CYSTEINE DESULFURASE"/>
    <property type="match status" value="1"/>
</dbReference>
<evidence type="ECO:0000256" key="10">
    <source>
        <dbReference type="RuleBase" id="RU004504"/>
    </source>
</evidence>
<name>A0ABW5KGZ2_9SPHI</name>
<dbReference type="EMBL" id="JBHULR010000003">
    <property type="protein sequence ID" value="MFD2547494.1"/>
    <property type="molecule type" value="Genomic_DNA"/>
</dbReference>
<dbReference type="InterPro" id="IPR016454">
    <property type="entry name" value="Cysteine_dSase"/>
</dbReference>
<comment type="catalytic activity">
    <reaction evidence="9">
        <text>(sulfur carrier)-H + L-cysteine = (sulfur carrier)-SH + L-alanine</text>
        <dbReference type="Rhea" id="RHEA:43892"/>
        <dbReference type="Rhea" id="RHEA-COMP:14737"/>
        <dbReference type="Rhea" id="RHEA-COMP:14739"/>
        <dbReference type="ChEBI" id="CHEBI:29917"/>
        <dbReference type="ChEBI" id="CHEBI:35235"/>
        <dbReference type="ChEBI" id="CHEBI:57972"/>
        <dbReference type="ChEBI" id="CHEBI:64428"/>
        <dbReference type="EC" id="2.8.1.7"/>
    </reaction>
</comment>
<dbReference type="Gene3D" id="3.40.640.10">
    <property type="entry name" value="Type I PLP-dependent aspartate aminotransferase-like (Major domain)"/>
    <property type="match status" value="1"/>
</dbReference>
<dbReference type="InterPro" id="IPR015422">
    <property type="entry name" value="PyrdxlP-dep_Trfase_small"/>
</dbReference>
<evidence type="ECO:0000256" key="4">
    <source>
        <dbReference type="ARBA" id="ARBA00022679"/>
    </source>
</evidence>
<keyword evidence="5" id="KW-0479">Metal-binding</keyword>
<dbReference type="EC" id="2.8.1.7" evidence="3"/>
<evidence type="ECO:0000256" key="6">
    <source>
        <dbReference type="ARBA" id="ARBA00022898"/>
    </source>
</evidence>
<dbReference type="Proteomes" id="UP001597545">
    <property type="component" value="Unassembled WGS sequence"/>
</dbReference>
<dbReference type="InterPro" id="IPR015424">
    <property type="entry name" value="PyrdxlP-dep_Trfase"/>
</dbReference>
<dbReference type="Pfam" id="PF00266">
    <property type="entry name" value="Aminotran_5"/>
    <property type="match status" value="1"/>
</dbReference>
<dbReference type="Gene3D" id="3.90.1150.10">
    <property type="entry name" value="Aspartate Aminotransferase, domain 1"/>
    <property type="match status" value="1"/>
</dbReference>
<gene>
    <name evidence="12" type="ORF">ACFSR5_07545</name>
</gene>
<sequence>MSWIYLDNNATTKIDPNVLESMLPFLQESYGNPSSVQHKMGREANQAIELARHQIALKLQVKDSEIFFNSGATEGINTVIRGVVQSYKKKGQHIITCQTEHKAVLNTCAHLEKKGVEITYLPVNKKGEIDLGLLRNSIRKDTILVCIMAANNESGVIHPIVEIAQICQEHDVLYCCDATQLIGKQEINLQHIPIDLLIFSAHKIHGPKGVGVLYIRRKTKPIQIPALITGGKQEQGLRGGTLNVPMIVGCGKAVEIAKNHAQIRLYRDHLEKQILERIPQVVIHGKEAKRLDNTSFIAFRHIKSAELMTSLPHLVLSSGSACASGLLDPSHVLKAMTVNDDDAFSSIRFSLSKFTERDEIERAIEELVQTVHNVRQLSPIWKLFNEGRIE</sequence>
<proteinExistence type="inferred from homology"/>
<dbReference type="InterPro" id="IPR015421">
    <property type="entry name" value="PyrdxlP-dep_Trfase_major"/>
</dbReference>
<evidence type="ECO:0000259" key="11">
    <source>
        <dbReference type="Pfam" id="PF00266"/>
    </source>
</evidence>
<comment type="caution">
    <text evidence="12">The sequence shown here is derived from an EMBL/GenBank/DDBJ whole genome shotgun (WGS) entry which is preliminary data.</text>
</comment>
<comment type="cofactor">
    <cofactor evidence="1 10">
        <name>pyridoxal 5'-phosphate</name>
        <dbReference type="ChEBI" id="CHEBI:597326"/>
    </cofactor>
</comment>
<dbReference type="RefSeq" id="WP_380902301.1">
    <property type="nucleotide sequence ID" value="NZ_JBHUEG010000007.1"/>
</dbReference>
<evidence type="ECO:0000256" key="5">
    <source>
        <dbReference type="ARBA" id="ARBA00022723"/>
    </source>
</evidence>